<proteinExistence type="predicted"/>
<dbReference type="AlphaFoldDB" id="A0A328HIF6"/>
<gene>
    <name evidence="2" type="ORF">DBZ45_05260</name>
</gene>
<sequence>MNLGNMIRNAAGRISGRTTQGTTGGYTRGYTRGTRPYTTGRTSSMGRGRTAGGIGDKIRHMLHRH</sequence>
<name>A0A328HIF6_ARTGO</name>
<evidence type="ECO:0000313" key="3">
    <source>
        <dbReference type="Proteomes" id="UP000249166"/>
    </source>
</evidence>
<accession>A0A328HIF6</accession>
<feature type="compositionally biased region" description="Low complexity" evidence="1">
    <location>
        <begin position="28"/>
        <end position="42"/>
    </location>
</feature>
<dbReference type="RefSeq" id="WP_111902874.1">
    <property type="nucleotide sequence ID" value="NZ_QLNP01000062.1"/>
</dbReference>
<reference evidence="2 3" key="1">
    <citation type="submission" date="2018-04" db="EMBL/GenBank/DDBJ databases">
        <title>Bacteria isolated from cave deposits of Manipur.</title>
        <authorList>
            <person name="Sahoo D."/>
            <person name="Sarangthem I."/>
            <person name="Nandeibam J."/>
        </authorList>
    </citation>
    <scope>NUCLEOTIDE SEQUENCE [LARGE SCALE GENOMIC DNA]</scope>
    <source>
        <strain evidence="3">mrc11</strain>
    </source>
</reference>
<comment type="caution">
    <text evidence="2">The sequence shown here is derived from an EMBL/GenBank/DDBJ whole genome shotgun (WGS) entry which is preliminary data.</text>
</comment>
<dbReference type="Proteomes" id="UP000249166">
    <property type="component" value="Unassembled WGS sequence"/>
</dbReference>
<protein>
    <submittedName>
        <fullName evidence="2">Uncharacterized protein</fullName>
    </submittedName>
</protein>
<feature type="region of interest" description="Disordered" evidence="1">
    <location>
        <begin position="1"/>
        <end position="65"/>
    </location>
</feature>
<dbReference type="EMBL" id="QLNP01000062">
    <property type="protein sequence ID" value="RAM38406.1"/>
    <property type="molecule type" value="Genomic_DNA"/>
</dbReference>
<evidence type="ECO:0000313" key="2">
    <source>
        <dbReference type="EMBL" id="RAM38406.1"/>
    </source>
</evidence>
<evidence type="ECO:0000256" key="1">
    <source>
        <dbReference type="SAM" id="MobiDB-lite"/>
    </source>
</evidence>
<organism evidence="2 3">
    <name type="scientific">Arthrobacter globiformis</name>
    <dbReference type="NCBI Taxonomy" id="1665"/>
    <lineage>
        <taxon>Bacteria</taxon>
        <taxon>Bacillati</taxon>
        <taxon>Actinomycetota</taxon>
        <taxon>Actinomycetes</taxon>
        <taxon>Micrococcales</taxon>
        <taxon>Micrococcaceae</taxon>
        <taxon>Arthrobacter</taxon>
    </lineage>
</organism>